<feature type="compositionally biased region" description="Polar residues" evidence="1">
    <location>
        <begin position="109"/>
        <end position="119"/>
    </location>
</feature>
<feature type="region of interest" description="Disordered" evidence="1">
    <location>
        <begin position="201"/>
        <end position="220"/>
    </location>
</feature>
<dbReference type="SUPFAM" id="SSF54695">
    <property type="entry name" value="POZ domain"/>
    <property type="match status" value="1"/>
</dbReference>
<feature type="region of interest" description="Disordered" evidence="1">
    <location>
        <begin position="109"/>
        <end position="131"/>
    </location>
</feature>
<evidence type="ECO:0000313" key="3">
    <source>
        <dbReference type="Proteomes" id="UP000027920"/>
    </source>
</evidence>
<reference evidence="2 3" key="1">
    <citation type="submission" date="2013-03" db="EMBL/GenBank/DDBJ databases">
        <title>The Genome Sequence of Exophiala aquamarina CBS 119918.</title>
        <authorList>
            <consortium name="The Broad Institute Genomics Platform"/>
            <person name="Cuomo C."/>
            <person name="de Hoog S."/>
            <person name="Gorbushina A."/>
            <person name="Walker B."/>
            <person name="Young S.K."/>
            <person name="Zeng Q."/>
            <person name="Gargeya S."/>
            <person name="Fitzgerald M."/>
            <person name="Haas B."/>
            <person name="Abouelleil A."/>
            <person name="Allen A.W."/>
            <person name="Alvarado L."/>
            <person name="Arachchi H.M."/>
            <person name="Berlin A.M."/>
            <person name="Chapman S.B."/>
            <person name="Gainer-Dewar J."/>
            <person name="Goldberg J."/>
            <person name="Griggs A."/>
            <person name="Gujja S."/>
            <person name="Hansen M."/>
            <person name="Howarth C."/>
            <person name="Imamovic A."/>
            <person name="Ireland A."/>
            <person name="Larimer J."/>
            <person name="McCowan C."/>
            <person name="Murphy C."/>
            <person name="Pearson M."/>
            <person name="Poon T.W."/>
            <person name="Priest M."/>
            <person name="Roberts A."/>
            <person name="Saif S."/>
            <person name="Shea T."/>
            <person name="Sisk P."/>
            <person name="Sykes S."/>
            <person name="Wortman J."/>
            <person name="Nusbaum C."/>
            <person name="Birren B."/>
        </authorList>
    </citation>
    <scope>NUCLEOTIDE SEQUENCE [LARGE SCALE GENOMIC DNA]</scope>
    <source>
        <strain evidence="2 3">CBS 119918</strain>
    </source>
</reference>
<keyword evidence="3" id="KW-1185">Reference proteome</keyword>
<evidence type="ECO:0000313" key="2">
    <source>
        <dbReference type="EMBL" id="KEF53675.1"/>
    </source>
</evidence>
<evidence type="ECO:0008006" key="4">
    <source>
        <dbReference type="Google" id="ProtNLM"/>
    </source>
</evidence>
<protein>
    <recommendedName>
        <fullName evidence="4">BTB domain-containing protein</fullName>
    </recommendedName>
</protein>
<sequence length="307" mass="33472">MPRTEDSDLRTFKSSLKQEAQPDFTLSIGNFSWTVHTAKLQKSTFFQKLCDPVGASPRSVILYDDEPILIGNLILWLYTGHYTDVNTDGEDDDSALSKGIDINVIMRNGKTNGGNSNPAGSPELGSAGATSPFNLETEEETWPTPSTLHAKMYVLAEKYGIGELAVLTIDELSNDLSWNSESLFLPSLEYLFTSQYCSSSGDSTSKTSSDEAPNAVTPPAKDSEMFQLLVSTASTPPAIHTYLANATFQNVLRENPTFTVEVLARVASELQETKTELTKVTESIETPKPKKGRKKRVASTGLEKEGG</sequence>
<gene>
    <name evidence="2" type="ORF">A1O9_10075</name>
</gene>
<dbReference type="PANTHER" id="PTHR47843:SF5">
    <property type="entry name" value="BTB_POZ DOMAIN PROTEIN"/>
    <property type="match status" value="1"/>
</dbReference>
<dbReference type="EMBL" id="AMGV01000012">
    <property type="protein sequence ID" value="KEF53675.1"/>
    <property type="molecule type" value="Genomic_DNA"/>
</dbReference>
<proteinExistence type="predicted"/>
<organism evidence="2 3">
    <name type="scientific">Exophiala aquamarina CBS 119918</name>
    <dbReference type="NCBI Taxonomy" id="1182545"/>
    <lineage>
        <taxon>Eukaryota</taxon>
        <taxon>Fungi</taxon>
        <taxon>Dikarya</taxon>
        <taxon>Ascomycota</taxon>
        <taxon>Pezizomycotina</taxon>
        <taxon>Eurotiomycetes</taxon>
        <taxon>Chaetothyriomycetidae</taxon>
        <taxon>Chaetothyriales</taxon>
        <taxon>Herpotrichiellaceae</taxon>
        <taxon>Exophiala</taxon>
    </lineage>
</organism>
<comment type="caution">
    <text evidence="2">The sequence shown here is derived from an EMBL/GenBank/DDBJ whole genome shotgun (WGS) entry which is preliminary data.</text>
</comment>
<dbReference type="OrthoDB" id="4117254at2759"/>
<dbReference type="GeneID" id="25284981"/>
<dbReference type="Proteomes" id="UP000027920">
    <property type="component" value="Unassembled WGS sequence"/>
</dbReference>
<name>A0A072PDN2_9EURO</name>
<accession>A0A072PDN2</accession>
<dbReference type="AlphaFoldDB" id="A0A072PDN2"/>
<evidence type="ECO:0000256" key="1">
    <source>
        <dbReference type="SAM" id="MobiDB-lite"/>
    </source>
</evidence>
<dbReference type="RefSeq" id="XP_013256265.1">
    <property type="nucleotide sequence ID" value="XM_013400811.1"/>
</dbReference>
<dbReference type="Gene3D" id="3.30.710.10">
    <property type="entry name" value="Potassium Channel Kv1.1, Chain A"/>
    <property type="match status" value="1"/>
</dbReference>
<dbReference type="VEuPathDB" id="FungiDB:A1O9_10075"/>
<dbReference type="HOGENOM" id="CLU_841994_0_0_1"/>
<feature type="region of interest" description="Disordered" evidence="1">
    <location>
        <begin position="276"/>
        <end position="307"/>
    </location>
</feature>
<dbReference type="InterPro" id="IPR011333">
    <property type="entry name" value="SKP1/BTB/POZ_sf"/>
</dbReference>
<dbReference type="PANTHER" id="PTHR47843">
    <property type="entry name" value="BTB DOMAIN-CONTAINING PROTEIN-RELATED"/>
    <property type="match status" value="1"/>
</dbReference>